<feature type="transmembrane region" description="Helical" evidence="5">
    <location>
        <begin position="362"/>
        <end position="384"/>
    </location>
</feature>
<feature type="transmembrane region" description="Helical" evidence="5">
    <location>
        <begin position="143"/>
        <end position="165"/>
    </location>
</feature>
<feature type="transmembrane region" description="Helical" evidence="5">
    <location>
        <begin position="428"/>
        <end position="446"/>
    </location>
</feature>
<feature type="transmembrane region" description="Helical" evidence="5">
    <location>
        <begin position="212"/>
        <end position="229"/>
    </location>
</feature>
<dbReference type="AlphaFoldDB" id="A0AA46TMA1"/>
<dbReference type="Proteomes" id="UP001164390">
    <property type="component" value="Chromosome"/>
</dbReference>
<evidence type="ECO:0000256" key="4">
    <source>
        <dbReference type="ARBA" id="ARBA00023136"/>
    </source>
</evidence>
<feature type="transmembrane region" description="Helical" evidence="5">
    <location>
        <begin position="333"/>
        <end position="356"/>
    </location>
</feature>
<dbReference type="PROSITE" id="PS50850">
    <property type="entry name" value="MFS"/>
    <property type="match status" value="1"/>
</dbReference>
<keyword evidence="2 5" id="KW-0812">Transmembrane</keyword>
<feature type="transmembrane region" description="Helical" evidence="5">
    <location>
        <begin position="404"/>
        <end position="422"/>
    </location>
</feature>
<keyword evidence="4 5" id="KW-0472">Membrane</keyword>
<keyword evidence="3 5" id="KW-1133">Transmembrane helix</keyword>
<evidence type="ECO:0000256" key="5">
    <source>
        <dbReference type="SAM" id="Phobius"/>
    </source>
</evidence>
<protein>
    <submittedName>
        <fullName evidence="7">MFS transporter</fullName>
    </submittedName>
</protein>
<evidence type="ECO:0000256" key="2">
    <source>
        <dbReference type="ARBA" id="ARBA00022692"/>
    </source>
</evidence>
<feature type="transmembrane region" description="Helical" evidence="5">
    <location>
        <begin position="303"/>
        <end position="321"/>
    </location>
</feature>
<dbReference type="Gene3D" id="1.20.1250.20">
    <property type="entry name" value="MFS general substrate transporter like domains"/>
    <property type="match status" value="2"/>
</dbReference>
<dbReference type="GO" id="GO:0005886">
    <property type="term" value="C:plasma membrane"/>
    <property type="evidence" value="ECO:0007669"/>
    <property type="project" value="UniProtKB-SubCell"/>
</dbReference>
<reference evidence="7" key="1">
    <citation type="submission" date="2022-01" db="EMBL/GenBank/DDBJ databases">
        <title>Nocardioidaceae gen. sp. A5X3R13.</title>
        <authorList>
            <person name="Lopez Marin M.A."/>
            <person name="Uhlik O."/>
        </authorList>
    </citation>
    <scope>NUCLEOTIDE SEQUENCE</scope>
    <source>
        <strain evidence="7">A5X3R13</strain>
    </source>
</reference>
<proteinExistence type="predicted"/>
<dbReference type="PANTHER" id="PTHR23501:SF154">
    <property type="entry name" value="MULTIDRUG-EFFLUX TRANSPORTER RV1634-RELATED"/>
    <property type="match status" value="1"/>
</dbReference>
<feature type="transmembrane region" description="Helical" evidence="5">
    <location>
        <begin position="268"/>
        <end position="291"/>
    </location>
</feature>
<accession>A0AA46TMA1</accession>
<dbReference type="Pfam" id="PF07690">
    <property type="entry name" value="MFS_1"/>
    <property type="match status" value="1"/>
</dbReference>
<feature type="domain" description="Major facilitator superfamily (MFS) profile" evidence="6">
    <location>
        <begin position="20"/>
        <end position="456"/>
    </location>
</feature>
<feature type="transmembrane region" description="Helical" evidence="5">
    <location>
        <begin position="54"/>
        <end position="76"/>
    </location>
</feature>
<feature type="transmembrane region" description="Helical" evidence="5">
    <location>
        <begin position="20"/>
        <end position="42"/>
    </location>
</feature>
<keyword evidence="8" id="KW-1185">Reference proteome</keyword>
<name>A0AA46TMA1_9ACTN</name>
<gene>
    <name evidence="7" type="ORF">L0C25_10825</name>
</gene>
<sequence>MHQSAPRTRAHLLDRDHRLVSIGMIALVALAAFEAMAVTAAMPTVADALDGLSLYPLAFALPLATGIVGMAVGGNLSDVRGPLLPLLGGVAVFAVGLLAAGAAPTMLVLTLARGFQGFGSGVLIVALYVVVARQFPTSLQPRVFAAFAGAWVIPAIVGPAIAGLIVDHLGWRWVFLSVPALAIVALGLLVPSLRSGLRTPDREAIETRAQTGVGWSIVAAVAATALHLAGQSNGLRAVAFAVAGLAGLVAAVPRLLPRGTSRMRRGLPAVVATRGIISAAFVTAEVLVLLLLNRERGLSPGHAGLALTAAAVAWSAGSWWQGRDSVSIPRWRIAQYGAISLVIGIAGSALVTVPAVPVYVALPTWALAGLGMGMVMPTVSLLTLSASRAGDEGHNSSALQISDAIASTVALAVTGTAFLALLDASGSVAYVVGFAASATLAAYGAAQAHRMAPAEEGQSA</sequence>
<evidence type="ECO:0000256" key="1">
    <source>
        <dbReference type="ARBA" id="ARBA00004651"/>
    </source>
</evidence>
<dbReference type="EMBL" id="CP094970">
    <property type="protein sequence ID" value="UYM07534.1"/>
    <property type="molecule type" value="Genomic_DNA"/>
</dbReference>
<feature type="transmembrane region" description="Helical" evidence="5">
    <location>
        <begin position="115"/>
        <end position="131"/>
    </location>
</feature>
<feature type="transmembrane region" description="Helical" evidence="5">
    <location>
        <begin position="171"/>
        <end position="191"/>
    </location>
</feature>
<evidence type="ECO:0000259" key="6">
    <source>
        <dbReference type="PROSITE" id="PS50850"/>
    </source>
</evidence>
<dbReference type="PANTHER" id="PTHR23501">
    <property type="entry name" value="MAJOR FACILITATOR SUPERFAMILY"/>
    <property type="match status" value="1"/>
</dbReference>
<dbReference type="InterPro" id="IPR020846">
    <property type="entry name" value="MFS_dom"/>
</dbReference>
<comment type="subcellular location">
    <subcellularLocation>
        <location evidence="1">Cell membrane</location>
        <topology evidence="1">Multi-pass membrane protein</topology>
    </subcellularLocation>
</comment>
<feature type="transmembrane region" description="Helical" evidence="5">
    <location>
        <begin position="235"/>
        <end position="256"/>
    </location>
</feature>
<evidence type="ECO:0000313" key="8">
    <source>
        <dbReference type="Proteomes" id="UP001164390"/>
    </source>
</evidence>
<feature type="transmembrane region" description="Helical" evidence="5">
    <location>
        <begin position="83"/>
        <end position="103"/>
    </location>
</feature>
<evidence type="ECO:0000313" key="7">
    <source>
        <dbReference type="EMBL" id="UYM07534.1"/>
    </source>
</evidence>
<dbReference type="KEGG" id="sgrg:L0C25_10825"/>
<dbReference type="InterPro" id="IPR036259">
    <property type="entry name" value="MFS_trans_sf"/>
</dbReference>
<dbReference type="SUPFAM" id="SSF103473">
    <property type="entry name" value="MFS general substrate transporter"/>
    <property type="match status" value="1"/>
</dbReference>
<dbReference type="InterPro" id="IPR011701">
    <property type="entry name" value="MFS"/>
</dbReference>
<evidence type="ECO:0000256" key="3">
    <source>
        <dbReference type="ARBA" id="ARBA00022989"/>
    </source>
</evidence>
<dbReference type="RefSeq" id="WP_271636510.1">
    <property type="nucleotide sequence ID" value="NZ_CP094970.1"/>
</dbReference>
<dbReference type="GO" id="GO:0022857">
    <property type="term" value="F:transmembrane transporter activity"/>
    <property type="evidence" value="ECO:0007669"/>
    <property type="project" value="InterPro"/>
</dbReference>
<organism evidence="7 8">
    <name type="scientific">Solicola gregarius</name>
    <dbReference type="NCBI Taxonomy" id="2908642"/>
    <lineage>
        <taxon>Bacteria</taxon>
        <taxon>Bacillati</taxon>
        <taxon>Actinomycetota</taxon>
        <taxon>Actinomycetes</taxon>
        <taxon>Propionibacteriales</taxon>
        <taxon>Nocardioidaceae</taxon>
        <taxon>Solicola</taxon>
    </lineage>
</organism>